<gene>
    <name evidence="1" type="ORF">SPRG_04291</name>
</gene>
<keyword evidence="2" id="KW-1185">Reference proteome</keyword>
<reference evidence="1 2" key="1">
    <citation type="journal article" date="2013" name="PLoS Genet.">
        <title>Distinctive expansion of potential virulence genes in the genome of the oomycete fish pathogen Saprolegnia parasitica.</title>
        <authorList>
            <person name="Jiang R.H."/>
            <person name="de Bruijn I."/>
            <person name="Haas B.J."/>
            <person name="Belmonte R."/>
            <person name="Lobach L."/>
            <person name="Christie J."/>
            <person name="van den Ackerveken G."/>
            <person name="Bottin A."/>
            <person name="Bulone V."/>
            <person name="Diaz-Moreno S.M."/>
            <person name="Dumas B."/>
            <person name="Fan L."/>
            <person name="Gaulin E."/>
            <person name="Govers F."/>
            <person name="Grenville-Briggs L.J."/>
            <person name="Horner N.R."/>
            <person name="Levin J.Z."/>
            <person name="Mammella M."/>
            <person name="Meijer H.J."/>
            <person name="Morris P."/>
            <person name="Nusbaum C."/>
            <person name="Oome S."/>
            <person name="Phillips A.J."/>
            <person name="van Rooyen D."/>
            <person name="Rzeszutek E."/>
            <person name="Saraiva M."/>
            <person name="Secombes C.J."/>
            <person name="Seidl M.F."/>
            <person name="Snel B."/>
            <person name="Stassen J.H."/>
            <person name="Sykes S."/>
            <person name="Tripathy S."/>
            <person name="van den Berg H."/>
            <person name="Vega-Arreguin J.C."/>
            <person name="Wawra S."/>
            <person name="Young S.K."/>
            <person name="Zeng Q."/>
            <person name="Dieguez-Uribeondo J."/>
            <person name="Russ C."/>
            <person name="Tyler B.M."/>
            <person name="van West P."/>
        </authorList>
    </citation>
    <scope>NUCLEOTIDE SEQUENCE [LARGE SCALE GENOMIC DNA]</scope>
    <source>
        <strain evidence="1 2">CBS 223.65</strain>
    </source>
</reference>
<dbReference type="AlphaFoldDB" id="A0A067CWJ5"/>
<dbReference type="KEGG" id="spar:SPRG_04291"/>
<name>A0A067CWJ5_SAPPC</name>
<dbReference type="VEuPathDB" id="FungiDB:SPRG_04291"/>
<dbReference type="RefSeq" id="XP_012198278.1">
    <property type="nucleotide sequence ID" value="XM_012342888.1"/>
</dbReference>
<protein>
    <submittedName>
        <fullName evidence="1">Uncharacterized protein</fullName>
    </submittedName>
</protein>
<accession>A0A067CWJ5</accession>
<evidence type="ECO:0000313" key="2">
    <source>
        <dbReference type="Proteomes" id="UP000030745"/>
    </source>
</evidence>
<evidence type="ECO:0000313" key="1">
    <source>
        <dbReference type="EMBL" id="KDO31152.1"/>
    </source>
</evidence>
<dbReference type="Proteomes" id="UP000030745">
    <property type="component" value="Unassembled WGS sequence"/>
</dbReference>
<sequence length="159" mass="17969">MEVGHLEDSDVTQLLAPQAIDAYDVVLAGLRDHKNGMQEVSNGVPCSRTPLFIAKTFETRLPSFPLDRPDMEDTHMPSGAHDDFFFYGLDDEHAKLETFLTMTTVAYGIEAFLRPHPLCHEFVRVTSTNEIQEEMLPLLALLGPCRRVMSFAEMNISWI</sequence>
<organism evidence="1 2">
    <name type="scientific">Saprolegnia parasitica (strain CBS 223.65)</name>
    <dbReference type="NCBI Taxonomy" id="695850"/>
    <lineage>
        <taxon>Eukaryota</taxon>
        <taxon>Sar</taxon>
        <taxon>Stramenopiles</taxon>
        <taxon>Oomycota</taxon>
        <taxon>Saprolegniomycetes</taxon>
        <taxon>Saprolegniales</taxon>
        <taxon>Saprolegniaceae</taxon>
        <taxon>Saprolegnia</taxon>
    </lineage>
</organism>
<dbReference type="GeneID" id="24126748"/>
<proteinExistence type="predicted"/>
<dbReference type="EMBL" id="KK583199">
    <property type="protein sequence ID" value="KDO31152.1"/>
    <property type="molecule type" value="Genomic_DNA"/>
</dbReference>